<name>L5KUQ4_PTEAL</name>
<evidence type="ECO:0000313" key="3">
    <source>
        <dbReference type="EMBL" id="ELK14905.1"/>
    </source>
</evidence>
<accession>L5KUQ4</accession>
<dbReference type="Proteomes" id="UP000010552">
    <property type="component" value="Unassembled WGS sequence"/>
</dbReference>
<proteinExistence type="predicted"/>
<keyword evidence="2" id="KW-0812">Transmembrane</keyword>
<evidence type="ECO:0000256" key="2">
    <source>
        <dbReference type="SAM" id="Phobius"/>
    </source>
</evidence>
<dbReference type="EMBL" id="KB030555">
    <property type="protein sequence ID" value="ELK14905.1"/>
    <property type="molecule type" value="Genomic_DNA"/>
</dbReference>
<reference evidence="4" key="1">
    <citation type="journal article" date="2013" name="Science">
        <title>Comparative analysis of bat genomes provides insight into the evolution of flight and immunity.</title>
        <authorList>
            <person name="Zhang G."/>
            <person name="Cowled C."/>
            <person name="Shi Z."/>
            <person name="Huang Z."/>
            <person name="Bishop-Lilly K.A."/>
            <person name="Fang X."/>
            <person name="Wynne J.W."/>
            <person name="Xiong Z."/>
            <person name="Baker M.L."/>
            <person name="Zhao W."/>
            <person name="Tachedjian M."/>
            <person name="Zhu Y."/>
            <person name="Zhou P."/>
            <person name="Jiang X."/>
            <person name="Ng J."/>
            <person name="Yang L."/>
            <person name="Wu L."/>
            <person name="Xiao J."/>
            <person name="Feng Y."/>
            <person name="Chen Y."/>
            <person name="Sun X."/>
            <person name="Zhang Y."/>
            <person name="Marsh G.A."/>
            <person name="Crameri G."/>
            <person name="Broder C.C."/>
            <person name="Frey K.G."/>
            <person name="Wang L.F."/>
            <person name="Wang J."/>
        </authorList>
    </citation>
    <scope>NUCLEOTIDE SEQUENCE [LARGE SCALE GENOMIC DNA]</scope>
</reference>
<gene>
    <name evidence="3" type="ORF">PAL_GLEAN10013735</name>
</gene>
<sequence>MAQVMAEGAECARKRSPRLRQQSSGGGARAAARSARGIVGREAGAAVAAILATPGVAALLLEAVFVAAVDLKE</sequence>
<keyword evidence="4" id="KW-1185">Reference proteome</keyword>
<protein>
    <submittedName>
        <fullName evidence="3">Uncharacterized protein</fullName>
    </submittedName>
</protein>
<evidence type="ECO:0000256" key="1">
    <source>
        <dbReference type="SAM" id="MobiDB-lite"/>
    </source>
</evidence>
<feature type="region of interest" description="Disordered" evidence="1">
    <location>
        <begin position="1"/>
        <end position="30"/>
    </location>
</feature>
<dbReference type="InParanoid" id="L5KUQ4"/>
<feature type="transmembrane region" description="Helical" evidence="2">
    <location>
        <begin position="43"/>
        <end position="69"/>
    </location>
</feature>
<dbReference type="AlphaFoldDB" id="L5KUQ4"/>
<keyword evidence="2" id="KW-0472">Membrane</keyword>
<organism evidence="3 4">
    <name type="scientific">Pteropus alecto</name>
    <name type="common">Black flying fox</name>
    <dbReference type="NCBI Taxonomy" id="9402"/>
    <lineage>
        <taxon>Eukaryota</taxon>
        <taxon>Metazoa</taxon>
        <taxon>Chordata</taxon>
        <taxon>Craniata</taxon>
        <taxon>Vertebrata</taxon>
        <taxon>Euteleostomi</taxon>
        <taxon>Mammalia</taxon>
        <taxon>Eutheria</taxon>
        <taxon>Laurasiatheria</taxon>
        <taxon>Chiroptera</taxon>
        <taxon>Yinpterochiroptera</taxon>
        <taxon>Pteropodoidea</taxon>
        <taxon>Pteropodidae</taxon>
        <taxon>Pteropodinae</taxon>
        <taxon>Pteropus</taxon>
    </lineage>
</organism>
<keyword evidence="2" id="KW-1133">Transmembrane helix</keyword>
<evidence type="ECO:0000313" key="4">
    <source>
        <dbReference type="Proteomes" id="UP000010552"/>
    </source>
</evidence>